<keyword evidence="1" id="KW-1133">Transmembrane helix</keyword>
<name>A0A2H0YWR2_9BACT</name>
<dbReference type="EMBL" id="PEXU01000012">
    <property type="protein sequence ID" value="PIS42920.1"/>
    <property type="molecule type" value="Genomic_DNA"/>
</dbReference>
<keyword evidence="1" id="KW-0812">Transmembrane</keyword>
<sequence length="156" mass="17149">MSQKAVETSAAITARESFATKYPCLALTVFALSFLLISIAVSLTFIFPLLCEGIGGYWESVTDAVQSGEYQIADQLWEEVQLAAQQIEGALLSGYVPTTVLISKGTNLNELQSKAAIWKDKYERLRPLWVGMYAAMMAVLLLIFSILESRSSQLGE</sequence>
<reference evidence="2 3" key="1">
    <citation type="submission" date="2017-09" db="EMBL/GenBank/DDBJ databases">
        <title>Depth-based differentiation of microbial function through sediment-hosted aquifers and enrichment of novel symbionts in the deep terrestrial subsurface.</title>
        <authorList>
            <person name="Probst A.J."/>
            <person name="Ladd B."/>
            <person name="Jarett J.K."/>
            <person name="Geller-Mcgrath D.E."/>
            <person name="Sieber C.M."/>
            <person name="Emerson J.B."/>
            <person name="Anantharaman K."/>
            <person name="Thomas B.C."/>
            <person name="Malmstrom R."/>
            <person name="Stieglmeier M."/>
            <person name="Klingl A."/>
            <person name="Woyke T."/>
            <person name="Ryan C.M."/>
            <person name="Banfield J.F."/>
        </authorList>
    </citation>
    <scope>NUCLEOTIDE SEQUENCE [LARGE SCALE GENOMIC DNA]</scope>
    <source>
        <strain evidence="2">CG08_land_8_20_14_0_20_40_16</strain>
    </source>
</reference>
<evidence type="ECO:0000256" key="1">
    <source>
        <dbReference type="SAM" id="Phobius"/>
    </source>
</evidence>
<protein>
    <submittedName>
        <fullName evidence="2">Uncharacterized protein</fullName>
    </submittedName>
</protein>
<accession>A0A2H0YWR2</accession>
<feature type="transmembrane region" description="Helical" evidence="1">
    <location>
        <begin position="25"/>
        <end position="50"/>
    </location>
</feature>
<proteinExistence type="predicted"/>
<dbReference type="Proteomes" id="UP000231542">
    <property type="component" value="Unassembled WGS sequence"/>
</dbReference>
<gene>
    <name evidence="2" type="ORF">COT24_01050</name>
</gene>
<organism evidence="2 3">
    <name type="scientific">Candidatus Kerfeldbacteria bacterium CG08_land_8_20_14_0_20_40_16</name>
    <dbReference type="NCBI Taxonomy" id="2014244"/>
    <lineage>
        <taxon>Bacteria</taxon>
        <taxon>Candidatus Kerfeldiibacteriota</taxon>
    </lineage>
</organism>
<keyword evidence="1" id="KW-0472">Membrane</keyword>
<evidence type="ECO:0000313" key="3">
    <source>
        <dbReference type="Proteomes" id="UP000231542"/>
    </source>
</evidence>
<dbReference type="AlphaFoldDB" id="A0A2H0YWR2"/>
<comment type="caution">
    <text evidence="2">The sequence shown here is derived from an EMBL/GenBank/DDBJ whole genome shotgun (WGS) entry which is preliminary data.</text>
</comment>
<evidence type="ECO:0000313" key="2">
    <source>
        <dbReference type="EMBL" id="PIS42920.1"/>
    </source>
</evidence>
<feature type="transmembrane region" description="Helical" evidence="1">
    <location>
        <begin position="128"/>
        <end position="147"/>
    </location>
</feature>